<reference evidence="1" key="1">
    <citation type="journal article" date="2014" name="Front. Microbiol.">
        <title>High frequency of phylogenetically diverse reductive dehalogenase-homologous genes in deep subseafloor sedimentary metagenomes.</title>
        <authorList>
            <person name="Kawai M."/>
            <person name="Futagami T."/>
            <person name="Toyoda A."/>
            <person name="Takaki Y."/>
            <person name="Nishi S."/>
            <person name="Hori S."/>
            <person name="Arai W."/>
            <person name="Tsubouchi T."/>
            <person name="Morono Y."/>
            <person name="Uchiyama I."/>
            <person name="Ito T."/>
            <person name="Fujiyama A."/>
            <person name="Inagaki F."/>
            <person name="Takami H."/>
        </authorList>
    </citation>
    <scope>NUCLEOTIDE SEQUENCE</scope>
    <source>
        <strain evidence="1">Expedition CK06-06</strain>
    </source>
</reference>
<feature type="non-terminal residue" evidence="1">
    <location>
        <position position="1"/>
    </location>
</feature>
<evidence type="ECO:0000313" key="1">
    <source>
        <dbReference type="EMBL" id="GAI73312.1"/>
    </source>
</evidence>
<proteinExistence type="predicted"/>
<organism evidence="1">
    <name type="scientific">marine sediment metagenome</name>
    <dbReference type="NCBI Taxonomy" id="412755"/>
    <lineage>
        <taxon>unclassified sequences</taxon>
        <taxon>metagenomes</taxon>
        <taxon>ecological metagenomes</taxon>
    </lineage>
</organism>
<comment type="caution">
    <text evidence="1">The sequence shown here is derived from an EMBL/GenBank/DDBJ whole genome shotgun (WGS) entry which is preliminary data.</text>
</comment>
<name>X1QXK8_9ZZZZ</name>
<dbReference type="EMBL" id="BARW01012739">
    <property type="protein sequence ID" value="GAI73312.1"/>
    <property type="molecule type" value="Genomic_DNA"/>
</dbReference>
<accession>X1QXK8</accession>
<gene>
    <name evidence="1" type="ORF">S12H4_23817</name>
</gene>
<dbReference type="AlphaFoldDB" id="X1QXK8"/>
<sequence>YARIIPKIRKNISSFQFSAESEIYTLFFDIKRWEIKQMNQGTLIIAFSLNKGEKANFSFIYGQGKKEEKFSCSVLETEQFWKDWLTTCLGERTALWEDIFDDG</sequence>
<protein>
    <submittedName>
        <fullName evidence="1">Uncharacterized protein</fullName>
    </submittedName>
</protein>